<evidence type="ECO:0000256" key="3">
    <source>
        <dbReference type="ARBA" id="ARBA00007012"/>
    </source>
</evidence>
<dbReference type="GO" id="GO:0006120">
    <property type="term" value="P:mitochondrial electron transport, NADH to ubiquinone"/>
    <property type="evidence" value="ECO:0007669"/>
    <property type="project" value="TreeGrafter"/>
</dbReference>
<feature type="transmembrane region" description="Helical" evidence="19">
    <location>
        <begin position="281"/>
        <end position="303"/>
    </location>
</feature>
<comment type="function">
    <text evidence="1">Core subunit of the mitochondrial membrane respiratory chain NADH dehydrogenase (Complex I) that is believed to belong to the minimal assembly required for catalysis. Complex I functions in the transfer of electrons from NADH to the respiratory chain. The immediate electron acceptor for the enzyme is believed to be ubiquinone.</text>
</comment>
<evidence type="ECO:0000256" key="17">
    <source>
        <dbReference type="ARBA" id="ARBA00031028"/>
    </source>
</evidence>
<gene>
    <name evidence="21" type="primary">ND2</name>
</gene>
<feature type="transmembrane region" description="Helical" evidence="19">
    <location>
        <begin position="324"/>
        <end position="342"/>
    </location>
</feature>
<evidence type="ECO:0000256" key="7">
    <source>
        <dbReference type="ARBA" id="ARBA00022660"/>
    </source>
</evidence>
<evidence type="ECO:0000256" key="15">
    <source>
        <dbReference type="ARBA" id="ARBA00023128"/>
    </source>
</evidence>
<evidence type="ECO:0000256" key="19">
    <source>
        <dbReference type="SAM" id="Phobius"/>
    </source>
</evidence>
<evidence type="ECO:0000256" key="1">
    <source>
        <dbReference type="ARBA" id="ARBA00003257"/>
    </source>
</evidence>
<evidence type="ECO:0000256" key="9">
    <source>
        <dbReference type="ARBA" id="ARBA00022792"/>
    </source>
</evidence>
<sequence length="343" mass="37934">MAWSLSYFLGLLLGLLVSMSGEGWLSVWWAMEALGLLFLSWMCLNSSLSERGDSSVWTYYLVQSLGGLSVLLGLSSSFLLTPDSKAESSTCLGDNFPFELVAFFGIMLKLGIPPFHGWMIRLSENLSWKQFYVLMATQKVIPLILSCNLSSLSSLGSYWLSFSAVFCSITSLQGVAESSIRRFLSYSSIMNLGWVLLSLTGSSWSNSLKFFLVYLLVMFLVCQTLTQAQVSSSSQSIGSRFYRKSPSSVLTSVLIITLMGIPPFPVFLVKIEILRDSLASGLETCAASLIISTVLLILGYIRLVAFEVMGSPSSGSEMIFSSNFWILSILLSFFLPIMWIWIL</sequence>
<dbReference type="InterPro" id="IPR001750">
    <property type="entry name" value="ND/Mrp_TM"/>
</dbReference>
<evidence type="ECO:0000256" key="10">
    <source>
        <dbReference type="ARBA" id="ARBA00022967"/>
    </source>
</evidence>
<keyword evidence="6" id="KW-0813">Transport</keyword>
<keyword evidence="16 19" id="KW-0472">Membrane</keyword>
<comment type="similarity">
    <text evidence="3">Belongs to the complex I subunit 2 family.</text>
</comment>
<evidence type="ECO:0000259" key="20">
    <source>
        <dbReference type="Pfam" id="PF00361"/>
    </source>
</evidence>
<keyword evidence="9" id="KW-0999">Mitochondrion inner membrane</keyword>
<comment type="catalytic activity">
    <reaction evidence="18">
        <text>a ubiquinone + NADH + 5 H(+)(in) = a ubiquinol + NAD(+) + 4 H(+)(out)</text>
        <dbReference type="Rhea" id="RHEA:29091"/>
        <dbReference type="Rhea" id="RHEA-COMP:9565"/>
        <dbReference type="Rhea" id="RHEA-COMP:9566"/>
        <dbReference type="ChEBI" id="CHEBI:15378"/>
        <dbReference type="ChEBI" id="CHEBI:16389"/>
        <dbReference type="ChEBI" id="CHEBI:17976"/>
        <dbReference type="ChEBI" id="CHEBI:57540"/>
        <dbReference type="ChEBI" id="CHEBI:57945"/>
        <dbReference type="EC" id="7.1.1.2"/>
    </reaction>
</comment>
<keyword evidence="13" id="KW-0520">NAD</keyword>
<evidence type="ECO:0000256" key="13">
    <source>
        <dbReference type="ARBA" id="ARBA00023027"/>
    </source>
</evidence>
<geneLocation type="mitochondrion" evidence="21"/>
<dbReference type="AlphaFoldDB" id="A0A3P8MXI2"/>
<keyword evidence="10" id="KW-1278">Translocase</keyword>
<evidence type="ECO:0000256" key="2">
    <source>
        <dbReference type="ARBA" id="ARBA00004448"/>
    </source>
</evidence>
<feature type="transmembrane region" description="Helical" evidence="19">
    <location>
        <begin position="131"/>
        <end position="152"/>
    </location>
</feature>
<feature type="transmembrane region" description="Helical" evidence="19">
    <location>
        <begin position="249"/>
        <end position="269"/>
    </location>
</feature>
<accession>A0A3P8MXI2</accession>
<evidence type="ECO:0000256" key="5">
    <source>
        <dbReference type="ARBA" id="ARBA00021008"/>
    </source>
</evidence>
<dbReference type="PANTHER" id="PTHR46552">
    <property type="entry name" value="NADH-UBIQUINONE OXIDOREDUCTASE CHAIN 2"/>
    <property type="match status" value="1"/>
</dbReference>
<evidence type="ECO:0000256" key="8">
    <source>
        <dbReference type="ARBA" id="ARBA00022692"/>
    </source>
</evidence>
<name>A0A3P8MXI2_9NEOP</name>
<comment type="subcellular location">
    <subcellularLocation>
        <location evidence="2">Mitochondrion inner membrane</location>
        <topology evidence="2">Multi-pass membrane protein</topology>
    </subcellularLocation>
</comment>
<keyword evidence="12 19" id="KW-1133">Transmembrane helix</keyword>
<evidence type="ECO:0000256" key="18">
    <source>
        <dbReference type="ARBA" id="ARBA00049551"/>
    </source>
</evidence>
<evidence type="ECO:0000256" key="16">
    <source>
        <dbReference type="ARBA" id="ARBA00023136"/>
    </source>
</evidence>
<evidence type="ECO:0000256" key="11">
    <source>
        <dbReference type="ARBA" id="ARBA00022982"/>
    </source>
</evidence>
<evidence type="ECO:0000313" key="21">
    <source>
        <dbReference type="EMBL" id="AYC65823.1"/>
    </source>
</evidence>
<evidence type="ECO:0000256" key="6">
    <source>
        <dbReference type="ARBA" id="ARBA00022448"/>
    </source>
</evidence>
<organism evidence="21">
    <name type="scientific">Bovicola caprae</name>
    <dbReference type="NCBI Taxonomy" id="1647116"/>
    <lineage>
        <taxon>Eukaryota</taxon>
        <taxon>Metazoa</taxon>
        <taxon>Ecdysozoa</taxon>
        <taxon>Arthropoda</taxon>
        <taxon>Hexapoda</taxon>
        <taxon>Insecta</taxon>
        <taxon>Pterygota</taxon>
        <taxon>Neoptera</taxon>
        <taxon>Paraneoptera</taxon>
        <taxon>Psocodea</taxon>
        <taxon>Troctomorpha</taxon>
        <taxon>Phthiraptera</taxon>
        <taxon>Ischnocera</taxon>
        <taxon>Bovicoliidae</taxon>
        <taxon>Bovicola</taxon>
    </lineage>
</organism>
<dbReference type="EC" id="7.1.1.2" evidence="4"/>
<feature type="transmembrane region" description="Helical" evidence="19">
    <location>
        <begin position="100"/>
        <end position="119"/>
    </location>
</feature>
<feature type="domain" description="NADH:quinone oxidoreductase/Mrp antiporter transmembrane" evidence="20">
    <location>
        <begin position="24"/>
        <end position="294"/>
    </location>
</feature>
<dbReference type="GO" id="GO:0008137">
    <property type="term" value="F:NADH dehydrogenase (ubiquinone) activity"/>
    <property type="evidence" value="ECO:0007669"/>
    <property type="project" value="UniProtKB-EC"/>
</dbReference>
<dbReference type="GO" id="GO:0005743">
    <property type="term" value="C:mitochondrial inner membrane"/>
    <property type="evidence" value="ECO:0007669"/>
    <property type="project" value="UniProtKB-SubCell"/>
</dbReference>
<dbReference type="EMBL" id="MH001182">
    <property type="protein sequence ID" value="AYC65823.1"/>
    <property type="molecule type" value="Genomic_DNA"/>
</dbReference>
<keyword evidence="8 19" id="KW-0812">Transmembrane</keyword>
<evidence type="ECO:0000256" key="12">
    <source>
        <dbReference type="ARBA" id="ARBA00022989"/>
    </source>
</evidence>
<feature type="transmembrane region" description="Helical" evidence="19">
    <location>
        <begin position="210"/>
        <end position="228"/>
    </location>
</feature>
<keyword evidence="14" id="KW-0830">Ubiquinone</keyword>
<keyword evidence="15 21" id="KW-0496">Mitochondrion</keyword>
<dbReference type="Pfam" id="PF00361">
    <property type="entry name" value="Proton_antipo_M"/>
    <property type="match status" value="1"/>
</dbReference>
<feature type="transmembrane region" description="Helical" evidence="19">
    <location>
        <begin position="60"/>
        <end position="80"/>
    </location>
</feature>
<reference evidence="21" key="1">
    <citation type="journal article" date="2018" name="Syst. Biol.">
        <title>Mitochondrial Genome Fragmentation Unites the Parasitic Lice of Eutherian Mammals.</title>
        <authorList>
            <person name="Song F."/>
            <person name="Li H."/>
            <person name="Liu G.-H."/>
            <person name="Wang W."/>
            <person name="James P."/>
            <person name="Colwell D.D."/>
            <person name="Tran A."/>
            <person name="Gong S."/>
            <person name="Cai W."/>
            <person name="Shao R."/>
        </authorList>
    </citation>
    <scope>NUCLEOTIDE SEQUENCE</scope>
    <source>
        <strain evidence="21">Minichromosome 7</strain>
    </source>
</reference>
<proteinExistence type="inferred from homology"/>
<feature type="transmembrane region" description="Helical" evidence="19">
    <location>
        <begin position="183"/>
        <end position="204"/>
    </location>
</feature>
<keyword evidence="7" id="KW-0679">Respiratory chain</keyword>
<dbReference type="PANTHER" id="PTHR46552:SF1">
    <property type="entry name" value="NADH-UBIQUINONE OXIDOREDUCTASE CHAIN 2"/>
    <property type="match status" value="1"/>
</dbReference>
<dbReference type="InterPro" id="IPR050175">
    <property type="entry name" value="Complex_I_Subunit_2"/>
</dbReference>
<protein>
    <recommendedName>
        <fullName evidence="5">NADH-ubiquinone oxidoreductase chain 2</fullName>
        <ecNumber evidence="4">7.1.1.2</ecNumber>
    </recommendedName>
    <alternativeName>
        <fullName evidence="17">NADH dehydrogenase subunit 2</fullName>
    </alternativeName>
</protein>
<evidence type="ECO:0000256" key="4">
    <source>
        <dbReference type="ARBA" id="ARBA00012944"/>
    </source>
</evidence>
<keyword evidence="11" id="KW-0249">Electron transport</keyword>
<evidence type="ECO:0000256" key="14">
    <source>
        <dbReference type="ARBA" id="ARBA00023075"/>
    </source>
</evidence>